<accession>J3PIQ9</accession>
<evidence type="ECO:0000313" key="4">
    <source>
        <dbReference type="Proteomes" id="UP000006039"/>
    </source>
</evidence>
<dbReference type="HOGENOM" id="CLU_166998_0_0_1"/>
<reference evidence="3" key="5">
    <citation type="submission" date="2018-04" db="UniProtKB">
        <authorList>
            <consortium name="EnsemblFungi"/>
        </authorList>
    </citation>
    <scope>IDENTIFICATION</scope>
    <source>
        <strain evidence="3">R3-111a-1</strain>
    </source>
</reference>
<feature type="region of interest" description="Disordered" evidence="1">
    <location>
        <begin position="71"/>
        <end position="91"/>
    </location>
</feature>
<dbReference type="VEuPathDB" id="FungiDB:GGTG_13388"/>
<dbReference type="EMBL" id="GL385407">
    <property type="protein sequence ID" value="EJT68991.1"/>
    <property type="molecule type" value="Genomic_DNA"/>
</dbReference>
<evidence type="ECO:0000256" key="1">
    <source>
        <dbReference type="SAM" id="MobiDB-lite"/>
    </source>
</evidence>
<evidence type="ECO:0000313" key="3">
    <source>
        <dbReference type="EnsemblFungi" id="EJT68991"/>
    </source>
</evidence>
<reference evidence="2" key="3">
    <citation type="submission" date="2010-09" db="EMBL/GenBank/DDBJ databases">
        <title>Annotation of Gaeumannomyces graminis var. tritici R3-111a-1.</title>
        <authorList>
            <consortium name="The Broad Institute Genome Sequencing Platform"/>
            <person name="Ma L.-J."/>
            <person name="Dead R."/>
            <person name="Young S.K."/>
            <person name="Zeng Q."/>
            <person name="Gargeya S."/>
            <person name="Fitzgerald M."/>
            <person name="Haas B."/>
            <person name="Abouelleil A."/>
            <person name="Alvarado L."/>
            <person name="Arachchi H.M."/>
            <person name="Berlin A."/>
            <person name="Brown A."/>
            <person name="Chapman S.B."/>
            <person name="Chen Z."/>
            <person name="Dunbar C."/>
            <person name="Freedman E."/>
            <person name="Gearin G."/>
            <person name="Gellesch M."/>
            <person name="Goldberg J."/>
            <person name="Griggs A."/>
            <person name="Gujja S."/>
            <person name="Heiman D."/>
            <person name="Howarth C."/>
            <person name="Larson L."/>
            <person name="Lui A."/>
            <person name="MacDonald P.J.P."/>
            <person name="Mehta T."/>
            <person name="Montmayeur A."/>
            <person name="Murphy C."/>
            <person name="Neiman D."/>
            <person name="Pearson M."/>
            <person name="Priest M."/>
            <person name="Roberts A."/>
            <person name="Saif S."/>
            <person name="Shea T."/>
            <person name="Shenoy N."/>
            <person name="Sisk P."/>
            <person name="Stolte C."/>
            <person name="Sykes S."/>
            <person name="Yandava C."/>
            <person name="Wortman J."/>
            <person name="Nusbaum C."/>
            <person name="Birren B."/>
        </authorList>
    </citation>
    <scope>NUCLEOTIDE SEQUENCE</scope>
    <source>
        <strain evidence="2">R3-111a-1</strain>
    </source>
</reference>
<dbReference type="AlphaFoldDB" id="J3PIQ9"/>
<name>J3PIQ9_GAET3</name>
<protein>
    <submittedName>
        <fullName evidence="2 3">Uncharacterized protein</fullName>
    </submittedName>
</protein>
<dbReference type="RefSeq" id="XP_009229558.1">
    <property type="nucleotide sequence ID" value="XM_009231294.1"/>
</dbReference>
<keyword evidence="4" id="KW-1185">Reference proteome</keyword>
<gene>
    <name evidence="3" type="primary">20353846</name>
    <name evidence="2" type="ORF">GGTG_13388</name>
</gene>
<sequence length="91" mass="8760">MRILAPPSIARLCADAAGVVVAGRKEVSKDGSNGSQGAVAAAESKKQAAAVVSHDDQGIATAVAAAANSPQVSASGSTISKDGVASVNTIT</sequence>
<dbReference type="Proteomes" id="UP000006039">
    <property type="component" value="Unassembled WGS sequence"/>
</dbReference>
<reference evidence="2" key="2">
    <citation type="submission" date="2010-07" db="EMBL/GenBank/DDBJ databases">
        <authorList>
            <consortium name="The Broad Institute Genome Sequencing Platform"/>
            <consortium name="Broad Institute Genome Sequencing Center for Infectious Disease"/>
            <person name="Ma L.-J."/>
            <person name="Dead R."/>
            <person name="Young S."/>
            <person name="Zeng Q."/>
            <person name="Koehrsen M."/>
            <person name="Alvarado L."/>
            <person name="Berlin A."/>
            <person name="Chapman S.B."/>
            <person name="Chen Z."/>
            <person name="Freedman E."/>
            <person name="Gellesch M."/>
            <person name="Goldberg J."/>
            <person name="Griggs A."/>
            <person name="Gujja S."/>
            <person name="Heilman E.R."/>
            <person name="Heiman D."/>
            <person name="Hepburn T."/>
            <person name="Howarth C."/>
            <person name="Jen D."/>
            <person name="Larson L."/>
            <person name="Mehta T."/>
            <person name="Neiman D."/>
            <person name="Pearson M."/>
            <person name="Roberts A."/>
            <person name="Saif S."/>
            <person name="Shea T."/>
            <person name="Shenoy N."/>
            <person name="Sisk P."/>
            <person name="Stolte C."/>
            <person name="Sykes S."/>
            <person name="Walk T."/>
            <person name="White J."/>
            <person name="Yandava C."/>
            <person name="Haas B."/>
            <person name="Nusbaum C."/>
            <person name="Birren B."/>
        </authorList>
    </citation>
    <scope>NUCLEOTIDE SEQUENCE</scope>
    <source>
        <strain evidence="2">R3-111a-1</strain>
    </source>
</reference>
<reference evidence="3" key="4">
    <citation type="journal article" date="2015" name="G3 (Bethesda)">
        <title>Genome sequences of three phytopathogenic species of the Magnaporthaceae family of fungi.</title>
        <authorList>
            <person name="Okagaki L.H."/>
            <person name="Nunes C.C."/>
            <person name="Sailsbery J."/>
            <person name="Clay B."/>
            <person name="Brown D."/>
            <person name="John T."/>
            <person name="Oh Y."/>
            <person name="Young N."/>
            <person name="Fitzgerald M."/>
            <person name="Haas B.J."/>
            <person name="Zeng Q."/>
            <person name="Young S."/>
            <person name="Adiconis X."/>
            <person name="Fan L."/>
            <person name="Levin J.Z."/>
            <person name="Mitchell T.K."/>
            <person name="Okubara P.A."/>
            <person name="Farman M.L."/>
            <person name="Kohn L.M."/>
            <person name="Birren B."/>
            <person name="Ma L.-J."/>
            <person name="Dean R.A."/>
        </authorList>
    </citation>
    <scope>NUCLEOTIDE SEQUENCE</scope>
    <source>
        <strain evidence="3">R3-111a-1</strain>
    </source>
</reference>
<proteinExistence type="predicted"/>
<dbReference type="EnsemblFungi" id="EJT68991">
    <property type="protein sequence ID" value="EJT68991"/>
    <property type="gene ID" value="GGTG_13388"/>
</dbReference>
<dbReference type="GeneID" id="20353846"/>
<evidence type="ECO:0000313" key="2">
    <source>
        <dbReference type="EMBL" id="EJT68991.1"/>
    </source>
</evidence>
<organism evidence="2">
    <name type="scientific">Gaeumannomyces tritici (strain R3-111a-1)</name>
    <name type="common">Wheat and barley take-all root rot fungus</name>
    <name type="synonym">Gaeumannomyces graminis var. tritici</name>
    <dbReference type="NCBI Taxonomy" id="644352"/>
    <lineage>
        <taxon>Eukaryota</taxon>
        <taxon>Fungi</taxon>
        <taxon>Dikarya</taxon>
        <taxon>Ascomycota</taxon>
        <taxon>Pezizomycotina</taxon>
        <taxon>Sordariomycetes</taxon>
        <taxon>Sordariomycetidae</taxon>
        <taxon>Magnaporthales</taxon>
        <taxon>Magnaporthaceae</taxon>
        <taxon>Gaeumannomyces</taxon>
    </lineage>
</organism>
<reference evidence="4" key="1">
    <citation type="submission" date="2010-07" db="EMBL/GenBank/DDBJ databases">
        <title>The genome sequence of Gaeumannomyces graminis var. tritici strain R3-111a-1.</title>
        <authorList>
            <consortium name="The Broad Institute Genome Sequencing Platform"/>
            <person name="Ma L.-J."/>
            <person name="Dead R."/>
            <person name="Young S."/>
            <person name="Zeng Q."/>
            <person name="Koehrsen M."/>
            <person name="Alvarado L."/>
            <person name="Berlin A."/>
            <person name="Chapman S.B."/>
            <person name="Chen Z."/>
            <person name="Freedman E."/>
            <person name="Gellesch M."/>
            <person name="Goldberg J."/>
            <person name="Griggs A."/>
            <person name="Gujja S."/>
            <person name="Heilman E.R."/>
            <person name="Heiman D."/>
            <person name="Hepburn T."/>
            <person name="Howarth C."/>
            <person name="Jen D."/>
            <person name="Larson L."/>
            <person name="Mehta T."/>
            <person name="Neiman D."/>
            <person name="Pearson M."/>
            <person name="Roberts A."/>
            <person name="Saif S."/>
            <person name="Shea T."/>
            <person name="Shenoy N."/>
            <person name="Sisk P."/>
            <person name="Stolte C."/>
            <person name="Sykes S."/>
            <person name="Walk T."/>
            <person name="White J."/>
            <person name="Yandava C."/>
            <person name="Haas B."/>
            <person name="Nusbaum C."/>
            <person name="Birren B."/>
        </authorList>
    </citation>
    <scope>NUCLEOTIDE SEQUENCE [LARGE SCALE GENOMIC DNA]</scope>
    <source>
        <strain evidence="4">R3-111a-1</strain>
    </source>
</reference>